<proteinExistence type="predicted"/>
<protein>
    <recommendedName>
        <fullName evidence="4">Secretin/TonB short N-terminal domain-containing protein</fullName>
    </recommendedName>
</protein>
<comment type="caution">
    <text evidence="2">The sequence shown here is derived from an EMBL/GenBank/DDBJ whole genome shotgun (WGS) entry which is preliminary data.</text>
</comment>
<evidence type="ECO:0008006" key="4">
    <source>
        <dbReference type="Google" id="ProtNLM"/>
    </source>
</evidence>
<reference evidence="2 3" key="1">
    <citation type="submission" date="2020-04" db="EMBL/GenBank/DDBJ databases">
        <title>Chitinophaga sp. G-6-1-13 sp. nov., isolated from soil.</title>
        <authorList>
            <person name="Dahal R.H."/>
            <person name="Chaudhary D.K."/>
        </authorList>
    </citation>
    <scope>NUCLEOTIDE SEQUENCE [LARGE SCALE GENOMIC DNA]</scope>
    <source>
        <strain evidence="2 3">G-6-1-13</strain>
    </source>
</reference>
<dbReference type="Gene3D" id="3.55.50.30">
    <property type="match status" value="1"/>
</dbReference>
<dbReference type="Proteomes" id="UP000583266">
    <property type="component" value="Unassembled WGS sequence"/>
</dbReference>
<feature type="region of interest" description="Disordered" evidence="1">
    <location>
        <begin position="102"/>
        <end position="121"/>
    </location>
</feature>
<keyword evidence="3" id="KW-1185">Reference proteome</keyword>
<dbReference type="EMBL" id="JABBGC010000004">
    <property type="protein sequence ID" value="NML41959.1"/>
    <property type="molecule type" value="Genomic_DNA"/>
</dbReference>
<accession>A0A848GXB7</accession>
<gene>
    <name evidence="2" type="ORF">HHL17_32540</name>
</gene>
<dbReference type="AlphaFoldDB" id="A0A848GXB7"/>
<organism evidence="2 3">
    <name type="scientific">Chitinophaga fulva</name>
    <dbReference type="NCBI Taxonomy" id="2728842"/>
    <lineage>
        <taxon>Bacteria</taxon>
        <taxon>Pseudomonadati</taxon>
        <taxon>Bacteroidota</taxon>
        <taxon>Chitinophagia</taxon>
        <taxon>Chitinophagales</taxon>
        <taxon>Chitinophagaceae</taxon>
        <taxon>Chitinophaga</taxon>
    </lineage>
</organism>
<evidence type="ECO:0000256" key="1">
    <source>
        <dbReference type="SAM" id="MobiDB-lite"/>
    </source>
</evidence>
<dbReference type="RefSeq" id="WP_169228962.1">
    <property type="nucleotide sequence ID" value="NZ_JABBGC010000004.1"/>
</dbReference>
<name>A0A848GXB7_9BACT</name>
<evidence type="ECO:0000313" key="3">
    <source>
        <dbReference type="Proteomes" id="UP000583266"/>
    </source>
</evidence>
<sequence>MKTHLLILWLPLFSLSPHSMSNQAEKIKVNVNVRNAPLREVFRQISQQTGLRFFGSNTAPYDTKISLQQTGAELRSLLDEILLPLHCSWEISGKVIIISKKNASPTGPVTDILSRNASRSP</sequence>
<evidence type="ECO:0000313" key="2">
    <source>
        <dbReference type="EMBL" id="NML41959.1"/>
    </source>
</evidence>